<dbReference type="RefSeq" id="WP_284343371.1">
    <property type="nucleotide sequence ID" value="NZ_BSNS01000027.1"/>
</dbReference>
<dbReference type="EMBL" id="BSNS01000027">
    <property type="protein sequence ID" value="GLQ57974.1"/>
    <property type="molecule type" value="Genomic_DNA"/>
</dbReference>
<evidence type="ECO:0000313" key="3">
    <source>
        <dbReference type="Proteomes" id="UP001156691"/>
    </source>
</evidence>
<protein>
    <submittedName>
        <fullName evidence="2">Uncharacterized protein</fullName>
    </submittedName>
</protein>
<keyword evidence="3" id="KW-1185">Reference proteome</keyword>
<evidence type="ECO:0000313" key="2">
    <source>
        <dbReference type="EMBL" id="GLQ57974.1"/>
    </source>
</evidence>
<accession>A0ABQ5WDZ0</accession>
<keyword evidence="1" id="KW-1133">Transmembrane helix</keyword>
<keyword evidence="1" id="KW-0812">Transmembrane</keyword>
<name>A0ABQ5WDZ0_9HYPH</name>
<keyword evidence="1" id="KW-0472">Membrane</keyword>
<evidence type="ECO:0000256" key="1">
    <source>
        <dbReference type="SAM" id="Phobius"/>
    </source>
</evidence>
<feature type="transmembrane region" description="Helical" evidence="1">
    <location>
        <begin position="32"/>
        <end position="53"/>
    </location>
</feature>
<proteinExistence type="predicted"/>
<dbReference type="Proteomes" id="UP001156691">
    <property type="component" value="Unassembled WGS sequence"/>
</dbReference>
<reference evidence="3" key="1">
    <citation type="journal article" date="2019" name="Int. J. Syst. Evol. Microbiol.">
        <title>The Global Catalogue of Microorganisms (GCM) 10K type strain sequencing project: providing services to taxonomists for standard genome sequencing and annotation.</title>
        <authorList>
            <consortium name="The Broad Institute Genomics Platform"/>
            <consortium name="The Broad Institute Genome Sequencing Center for Infectious Disease"/>
            <person name="Wu L."/>
            <person name="Ma J."/>
        </authorList>
    </citation>
    <scope>NUCLEOTIDE SEQUENCE [LARGE SCALE GENOMIC DNA]</scope>
    <source>
        <strain evidence="3">NBRC 112416</strain>
    </source>
</reference>
<sequence length="62" mass="7165">MQQDGRDEKALIDDARLHAQDLQGRRNLWSRWPWGVTALAVILAGWIGIYLLWNGVVFLFTL</sequence>
<comment type="caution">
    <text evidence="2">The sequence shown here is derived from an EMBL/GenBank/DDBJ whole genome shotgun (WGS) entry which is preliminary data.</text>
</comment>
<organism evidence="2 3">
    <name type="scientific">Devosia nitrariae</name>
    <dbReference type="NCBI Taxonomy" id="2071872"/>
    <lineage>
        <taxon>Bacteria</taxon>
        <taxon>Pseudomonadati</taxon>
        <taxon>Pseudomonadota</taxon>
        <taxon>Alphaproteobacteria</taxon>
        <taxon>Hyphomicrobiales</taxon>
        <taxon>Devosiaceae</taxon>
        <taxon>Devosia</taxon>
    </lineage>
</organism>
<gene>
    <name evidence="2" type="ORF">GCM10010862_52330</name>
</gene>